<feature type="transmembrane region" description="Helical" evidence="1">
    <location>
        <begin position="15"/>
        <end position="36"/>
    </location>
</feature>
<sequence>MTFLLSLLENAGVSMLLWGANIAVFAVVLCLTGQFWQCNAAPALRRAGYCVAIYLSIYWLPEIVSSLLALLNLCLPGVFPETLGVPLSLPAVGHSAIPALRVFNWAAALGAAWLLGALVCAAIRIVPRLRFRKWLRQNRRPLGKRAARILQKVMTQMDEAENLRPGELLDESPRPLPAHPHPRCAAYTVPGLPGPMCVMSGNMRCLLLDKEDYDRETLEAIFRHELSHLAPGGARLWGYEDILAIGGWWNPAAWLLRRYLREENELSCDALANRGRSAETRAAYARALTELAARRPAFLPGTAQMACGNRGLLRRRVRAVMQPPPRRRSIAVGLLFLLVALLSASVFFPAQMEGGARGMAVTEQTFLSDLRAPVDWRGTRTVLPAGLYGAEEAGVNGYVREGATVAGLRLFYADAEALAEGQARLAAALTERLGAPVKAEESETVWQTADESGARTEVRLARGDGFTLVIE</sequence>
<keyword evidence="1" id="KW-1133">Transmembrane helix</keyword>
<feature type="transmembrane region" description="Helical" evidence="1">
    <location>
        <begin position="330"/>
        <end position="350"/>
    </location>
</feature>
<evidence type="ECO:0000256" key="1">
    <source>
        <dbReference type="SAM" id="Phobius"/>
    </source>
</evidence>
<proteinExistence type="predicted"/>
<dbReference type="Pfam" id="PF05569">
    <property type="entry name" value="Peptidase_M56"/>
    <property type="match status" value="1"/>
</dbReference>
<reference evidence="3" key="1">
    <citation type="submission" date="2020-10" db="EMBL/GenBank/DDBJ databases">
        <authorList>
            <person name="Gilroy R."/>
        </authorList>
    </citation>
    <scope>NUCLEOTIDE SEQUENCE</scope>
    <source>
        <strain evidence="3">ChiSjej6B24-2974</strain>
    </source>
</reference>
<organism evidence="3 4">
    <name type="scientific">Candidatus Pullichristensenella stercorigallinarum</name>
    <dbReference type="NCBI Taxonomy" id="2840909"/>
    <lineage>
        <taxon>Bacteria</taxon>
        <taxon>Bacillati</taxon>
        <taxon>Bacillota</taxon>
        <taxon>Clostridia</taxon>
        <taxon>Candidatus Pullichristensenella</taxon>
    </lineage>
</organism>
<keyword evidence="1" id="KW-0812">Transmembrane</keyword>
<feature type="transmembrane region" description="Helical" evidence="1">
    <location>
        <begin position="48"/>
        <end position="71"/>
    </location>
</feature>
<evidence type="ECO:0000313" key="4">
    <source>
        <dbReference type="Proteomes" id="UP000824260"/>
    </source>
</evidence>
<dbReference type="AlphaFoldDB" id="A0A9D0ZL18"/>
<evidence type="ECO:0000313" key="3">
    <source>
        <dbReference type="EMBL" id="HIQ82512.1"/>
    </source>
</evidence>
<dbReference type="EMBL" id="DVFZ01000051">
    <property type="protein sequence ID" value="HIQ82512.1"/>
    <property type="molecule type" value="Genomic_DNA"/>
</dbReference>
<dbReference type="InterPro" id="IPR052173">
    <property type="entry name" value="Beta-lactam_resp_regulator"/>
</dbReference>
<protein>
    <recommendedName>
        <fullName evidence="2">Peptidase M56 domain-containing protein</fullName>
    </recommendedName>
</protein>
<dbReference type="PANTHER" id="PTHR34978">
    <property type="entry name" value="POSSIBLE SENSOR-TRANSDUCER PROTEIN BLAR"/>
    <property type="match status" value="1"/>
</dbReference>
<dbReference type="InterPro" id="IPR008756">
    <property type="entry name" value="Peptidase_M56"/>
</dbReference>
<evidence type="ECO:0000259" key="2">
    <source>
        <dbReference type="Pfam" id="PF05569"/>
    </source>
</evidence>
<keyword evidence="1" id="KW-0472">Membrane</keyword>
<name>A0A9D0ZL18_9FIRM</name>
<dbReference type="Proteomes" id="UP000824260">
    <property type="component" value="Unassembled WGS sequence"/>
</dbReference>
<gene>
    <name evidence="3" type="ORF">IAA52_05360</name>
</gene>
<feature type="domain" description="Peptidase M56" evidence="2">
    <location>
        <begin position="206"/>
        <end position="319"/>
    </location>
</feature>
<reference evidence="3" key="2">
    <citation type="journal article" date="2021" name="PeerJ">
        <title>Extensive microbial diversity within the chicken gut microbiome revealed by metagenomics and culture.</title>
        <authorList>
            <person name="Gilroy R."/>
            <person name="Ravi A."/>
            <person name="Getino M."/>
            <person name="Pursley I."/>
            <person name="Horton D.L."/>
            <person name="Alikhan N.F."/>
            <person name="Baker D."/>
            <person name="Gharbi K."/>
            <person name="Hall N."/>
            <person name="Watson M."/>
            <person name="Adriaenssens E.M."/>
            <person name="Foster-Nyarko E."/>
            <person name="Jarju S."/>
            <person name="Secka A."/>
            <person name="Antonio M."/>
            <person name="Oren A."/>
            <person name="Chaudhuri R.R."/>
            <person name="La Ragione R."/>
            <person name="Hildebrand F."/>
            <person name="Pallen M.J."/>
        </authorList>
    </citation>
    <scope>NUCLEOTIDE SEQUENCE</scope>
    <source>
        <strain evidence="3">ChiSjej6B24-2974</strain>
    </source>
</reference>
<comment type="caution">
    <text evidence="3">The sequence shown here is derived from an EMBL/GenBank/DDBJ whole genome shotgun (WGS) entry which is preliminary data.</text>
</comment>
<dbReference type="PANTHER" id="PTHR34978:SF3">
    <property type="entry name" value="SLR0241 PROTEIN"/>
    <property type="match status" value="1"/>
</dbReference>
<accession>A0A9D0ZL18</accession>
<feature type="transmembrane region" description="Helical" evidence="1">
    <location>
        <begin position="102"/>
        <end position="126"/>
    </location>
</feature>